<gene>
    <name evidence="3" type="ORF">SNAT2548_LOCUS24250</name>
</gene>
<feature type="transmembrane region" description="Helical" evidence="2">
    <location>
        <begin position="199"/>
        <end position="216"/>
    </location>
</feature>
<accession>A0A812RJP8</accession>
<feature type="transmembrane region" description="Helical" evidence="2">
    <location>
        <begin position="88"/>
        <end position="115"/>
    </location>
</feature>
<feature type="region of interest" description="Disordered" evidence="1">
    <location>
        <begin position="30"/>
        <end position="68"/>
    </location>
</feature>
<proteinExistence type="predicted"/>
<dbReference type="EMBL" id="CAJNDS010002351">
    <property type="protein sequence ID" value="CAE7445343.1"/>
    <property type="molecule type" value="Genomic_DNA"/>
</dbReference>
<reference evidence="3" key="1">
    <citation type="submission" date="2021-02" db="EMBL/GenBank/DDBJ databases">
        <authorList>
            <person name="Dougan E. K."/>
            <person name="Rhodes N."/>
            <person name="Thang M."/>
            <person name="Chan C."/>
        </authorList>
    </citation>
    <scope>NUCLEOTIDE SEQUENCE</scope>
</reference>
<dbReference type="Pfam" id="PF06912">
    <property type="entry name" value="DUF1275"/>
    <property type="match status" value="1"/>
</dbReference>
<feature type="compositionally biased region" description="Low complexity" evidence="1">
    <location>
        <begin position="32"/>
        <end position="52"/>
    </location>
</feature>
<feature type="transmembrane region" description="Helical" evidence="2">
    <location>
        <begin position="298"/>
        <end position="318"/>
    </location>
</feature>
<dbReference type="Gene3D" id="1.20.1250.20">
    <property type="entry name" value="MFS general substrate transporter like domains"/>
    <property type="match status" value="1"/>
</dbReference>
<keyword evidence="2" id="KW-0472">Membrane</keyword>
<feature type="transmembrane region" description="Helical" evidence="2">
    <location>
        <begin position="272"/>
        <end position="292"/>
    </location>
</feature>
<dbReference type="SUPFAM" id="SSF103473">
    <property type="entry name" value="MFS general substrate transporter"/>
    <property type="match status" value="1"/>
</dbReference>
<keyword evidence="4" id="KW-1185">Reference proteome</keyword>
<evidence type="ECO:0000256" key="1">
    <source>
        <dbReference type="SAM" id="MobiDB-lite"/>
    </source>
</evidence>
<evidence type="ECO:0000256" key="2">
    <source>
        <dbReference type="SAM" id="Phobius"/>
    </source>
</evidence>
<name>A0A812RJP8_9DINO</name>
<dbReference type="PANTHER" id="PTHR37314:SF4">
    <property type="entry name" value="UPF0700 TRANSMEMBRANE PROTEIN YOAK"/>
    <property type="match status" value="1"/>
</dbReference>
<dbReference type="OrthoDB" id="440664at2759"/>
<feature type="transmembrane region" description="Helical" evidence="2">
    <location>
        <begin position="176"/>
        <end position="193"/>
    </location>
</feature>
<comment type="caution">
    <text evidence="3">The sequence shown here is derived from an EMBL/GenBank/DDBJ whole genome shotgun (WGS) entry which is preliminary data.</text>
</comment>
<dbReference type="Proteomes" id="UP000604046">
    <property type="component" value="Unassembled WGS sequence"/>
</dbReference>
<organism evidence="3 4">
    <name type="scientific">Symbiodinium natans</name>
    <dbReference type="NCBI Taxonomy" id="878477"/>
    <lineage>
        <taxon>Eukaryota</taxon>
        <taxon>Sar</taxon>
        <taxon>Alveolata</taxon>
        <taxon>Dinophyceae</taxon>
        <taxon>Suessiales</taxon>
        <taxon>Symbiodiniaceae</taxon>
        <taxon>Symbiodinium</taxon>
    </lineage>
</organism>
<dbReference type="AlphaFoldDB" id="A0A812RJP8"/>
<dbReference type="PANTHER" id="PTHR37314">
    <property type="entry name" value="SLR0142 PROTEIN"/>
    <property type="match status" value="1"/>
</dbReference>
<dbReference type="InterPro" id="IPR036259">
    <property type="entry name" value="MFS_trans_sf"/>
</dbReference>
<evidence type="ECO:0000313" key="4">
    <source>
        <dbReference type="Proteomes" id="UP000604046"/>
    </source>
</evidence>
<keyword evidence="2" id="KW-1133">Transmembrane helix</keyword>
<keyword evidence="2" id="KW-0812">Transmembrane</keyword>
<protein>
    <submittedName>
        <fullName evidence="3">Uncharacterized protein</fullName>
    </submittedName>
</protein>
<evidence type="ECO:0000313" key="3">
    <source>
        <dbReference type="EMBL" id="CAE7445343.1"/>
    </source>
</evidence>
<dbReference type="InterPro" id="IPR010699">
    <property type="entry name" value="DUF1275"/>
</dbReference>
<feature type="transmembrane region" description="Helical" evidence="2">
    <location>
        <begin position="143"/>
        <end position="164"/>
    </location>
</feature>
<sequence length="410" mass="44215">MVTASPSSIGHQEAYKASVTVFLKSPCRQTTASSHAASPGAPSGPKSAGNPAGKKKEALGKSRSLLSSQSETHIKAHEARKSFQRPKFWVLFLGWFLASCAGFVNTCAFLTWGMFASHMTGASSSIGLHLEGYHHKESTLLEIHQALAVVFSFVLGSFTCGLLIDKNQVHFGGKSWYGVALVGNAVLIFTAALIPKQPLLSVCLMAVACGLQNAMCTSHFGAVVRTTHLTGTLTDIGSTLGRAAMICLRRGCRRSPMNVLEKAEIGVDARKLLVLLPMWLSFVLGSIMGAYAEDAFGIQALFFPASMTLAIGLVYMFLRQLLSDMFTRIEQESLKDQIQAVHLAVQRANTSLSNLDLSEAGAELAELQELDEEMGTMLEALEASRITNETSPIRSSSPQSWRTPIGVFRV</sequence>